<evidence type="ECO:0000256" key="6">
    <source>
        <dbReference type="ARBA" id="ARBA00022842"/>
    </source>
</evidence>
<sequence>MSRHQRGVLDTCIVAALGLFDVADLPVESAITAVTLGELSHEPHATDDVIKRANRIAVLQRVEAEFGEALPYDTRAARVFGSLCAQVYAIGRSPRRRSSDLMIAATAASNGLPLFTTNPKDFAGLEAMLTVVPVVRPPGATG</sequence>
<keyword evidence="10" id="KW-1185">Reference proteome</keyword>
<evidence type="ECO:0000313" key="9">
    <source>
        <dbReference type="EMBL" id="KAF0848213.1"/>
    </source>
</evidence>
<gene>
    <name evidence="9" type="ORF">FNL39_102361</name>
</gene>
<reference evidence="9 10" key="1">
    <citation type="submission" date="2019-07" db="EMBL/GenBank/DDBJ databases">
        <title>Genomic Encyclopedia of Type Strains, Phase IV (KMG-IV): sequencing the most valuable type-strain genomes for metagenomic binning, comparative biology and taxonomic classification.</title>
        <authorList>
            <person name="Goeker M."/>
        </authorList>
    </citation>
    <scope>NUCLEOTIDE SEQUENCE [LARGE SCALE GENOMIC DNA]</scope>
    <source>
        <strain evidence="9 10">DSM 44831</strain>
    </source>
</reference>
<evidence type="ECO:0000256" key="7">
    <source>
        <dbReference type="ARBA" id="ARBA00038093"/>
    </source>
</evidence>
<dbReference type="InterPro" id="IPR050556">
    <property type="entry name" value="Type_II_TA_system_RNase"/>
</dbReference>
<evidence type="ECO:0000313" key="10">
    <source>
        <dbReference type="Proteomes" id="UP000798951"/>
    </source>
</evidence>
<feature type="domain" description="PIN" evidence="8">
    <location>
        <begin position="30"/>
        <end position="123"/>
    </location>
</feature>
<accession>A0ABQ6YR30</accession>
<keyword evidence="2" id="KW-1277">Toxin-antitoxin system</keyword>
<dbReference type="CDD" id="cd18732">
    <property type="entry name" value="PIN_MtVapC4-C5_like"/>
    <property type="match status" value="1"/>
</dbReference>
<keyword evidence="6" id="KW-0460">Magnesium</keyword>
<evidence type="ECO:0000256" key="2">
    <source>
        <dbReference type="ARBA" id="ARBA00022649"/>
    </source>
</evidence>
<dbReference type="InterPro" id="IPR029060">
    <property type="entry name" value="PIN-like_dom_sf"/>
</dbReference>
<dbReference type="Pfam" id="PF01850">
    <property type="entry name" value="PIN"/>
    <property type="match status" value="1"/>
</dbReference>
<evidence type="ECO:0000256" key="5">
    <source>
        <dbReference type="ARBA" id="ARBA00022801"/>
    </source>
</evidence>
<evidence type="ECO:0000259" key="8">
    <source>
        <dbReference type="Pfam" id="PF01850"/>
    </source>
</evidence>
<dbReference type="PANTHER" id="PTHR33653:SF1">
    <property type="entry name" value="RIBONUCLEASE VAPC2"/>
    <property type="match status" value="1"/>
</dbReference>
<name>A0ABQ6YR30_9NOCA</name>
<dbReference type="SUPFAM" id="SSF88723">
    <property type="entry name" value="PIN domain-like"/>
    <property type="match status" value="1"/>
</dbReference>
<dbReference type="InterPro" id="IPR002716">
    <property type="entry name" value="PIN_dom"/>
</dbReference>
<dbReference type="Gene3D" id="3.40.50.1010">
    <property type="entry name" value="5'-nuclease"/>
    <property type="match status" value="1"/>
</dbReference>
<protein>
    <recommendedName>
        <fullName evidence="8">PIN domain-containing protein</fullName>
    </recommendedName>
</protein>
<keyword evidence="5" id="KW-0378">Hydrolase</keyword>
<dbReference type="Proteomes" id="UP000798951">
    <property type="component" value="Unassembled WGS sequence"/>
</dbReference>
<evidence type="ECO:0000256" key="4">
    <source>
        <dbReference type="ARBA" id="ARBA00022723"/>
    </source>
</evidence>
<proteinExistence type="inferred from homology"/>
<evidence type="ECO:0000256" key="3">
    <source>
        <dbReference type="ARBA" id="ARBA00022722"/>
    </source>
</evidence>
<dbReference type="PANTHER" id="PTHR33653">
    <property type="entry name" value="RIBONUCLEASE VAPC2"/>
    <property type="match status" value="1"/>
</dbReference>
<dbReference type="EMBL" id="VMSD01000002">
    <property type="protein sequence ID" value="KAF0848213.1"/>
    <property type="molecule type" value="Genomic_DNA"/>
</dbReference>
<dbReference type="RefSeq" id="WP_201449855.1">
    <property type="nucleotide sequence ID" value="NZ_VMSD01000002.1"/>
</dbReference>
<keyword evidence="3" id="KW-0540">Nuclease</keyword>
<evidence type="ECO:0000256" key="1">
    <source>
        <dbReference type="ARBA" id="ARBA00001946"/>
    </source>
</evidence>
<comment type="cofactor">
    <cofactor evidence="1">
        <name>Mg(2+)</name>
        <dbReference type="ChEBI" id="CHEBI:18420"/>
    </cofactor>
</comment>
<comment type="similarity">
    <text evidence="7">Belongs to the PINc/VapC protein family.</text>
</comment>
<organism evidence="9 10">
    <name type="scientific">Nocardia caishijiensis</name>
    <dbReference type="NCBI Taxonomy" id="184756"/>
    <lineage>
        <taxon>Bacteria</taxon>
        <taxon>Bacillati</taxon>
        <taxon>Actinomycetota</taxon>
        <taxon>Actinomycetes</taxon>
        <taxon>Mycobacteriales</taxon>
        <taxon>Nocardiaceae</taxon>
        <taxon>Nocardia</taxon>
    </lineage>
</organism>
<keyword evidence="4" id="KW-0479">Metal-binding</keyword>
<comment type="caution">
    <text evidence="9">The sequence shown here is derived from an EMBL/GenBank/DDBJ whole genome shotgun (WGS) entry which is preliminary data.</text>
</comment>